<name>A0A183S936_SCHSO</name>
<proteinExistence type="predicted"/>
<reference evidence="2 3" key="2">
    <citation type="submission" date="2018-11" db="EMBL/GenBank/DDBJ databases">
        <authorList>
            <consortium name="Pathogen Informatics"/>
        </authorList>
    </citation>
    <scope>NUCLEOTIDE SEQUENCE [LARGE SCALE GENOMIC DNA]</scope>
    <source>
        <strain evidence="2 3">NST_G2</strain>
    </source>
</reference>
<keyword evidence="3" id="KW-1185">Reference proteome</keyword>
<evidence type="ECO:0000256" key="1">
    <source>
        <dbReference type="SAM" id="MobiDB-lite"/>
    </source>
</evidence>
<sequence>MRWTNTYAGSGRDRSYSGCARTYEMPNMGGWTWQNAKVQAHTAPATFATTGPPASRELSQEWRPDHERLRPPQPSAPDHASSLCDAVWSQA</sequence>
<dbReference type="AlphaFoldDB" id="A0A183S936"/>
<feature type="region of interest" description="Disordered" evidence="1">
    <location>
        <begin position="46"/>
        <end position="91"/>
    </location>
</feature>
<reference evidence="4" key="1">
    <citation type="submission" date="2016-06" db="UniProtKB">
        <authorList>
            <consortium name="WormBaseParasite"/>
        </authorList>
    </citation>
    <scope>IDENTIFICATION</scope>
</reference>
<dbReference type="EMBL" id="UYSU01000700">
    <property type="protein sequence ID" value="VDL86136.1"/>
    <property type="molecule type" value="Genomic_DNA"/>
</dbReference>
<gene>
    <name evidence="2" type="ORF">SSLN_LOCUS734</name>
</gene>
<dbReference type="Proteomes" id="UP000275846">
    <property type="component" value="Unassembled WGS sequence"/>
</dbReference>
<protein>
    <submittedName>
        <fullName evidence="2 4">Uncharacterized protein</fullName>
    </submittedName>
</protein>
<accession>A0A183S936</accession>
<evidence type="ECO:0000313" key="2">
    <source>
        <dbReference type="EMBL" id="VDL86136.1"/>
    </source>
</evidence>
<dbReference type="WBParaSite" id="SSLN_0000076701-mRNA-1">
    <property type="protein sequence ID" value="SSLN_0000076701-mRNA-1"/>
    <property type="gene ID" value="SSLN_0000076701"/>
</dbReference>
<organism evidence="4">
    <name type="scientific">Schistocephalus solidus</name>
    <name type="common">Tapeworm</name>
    <dbReference type="NCBI Taxonomy" id="70667"/>
    <lineage>
        <taxon>Eukaryota</taxon>
        <taxon>Metazoa</taxon>
        <taxon>Spiralia</taxon>
        <taxon>Lophotrochozoa</taxon>
        <taxon>Platyhelminthes</taxon>
        <taxon>Cestoda</taxon>
        <taxon>Eucestoda</taxon>
        <taxon>Diphyllobothriidea</taxon>
        <taxon>Diphyllobothriidae</taxon>
        <taxon>Schistocephalus</taxon>
    </lineage>
</organism>
<feature type="compositionally biased region" description="Basic and acidic residues" evidence="1">
    <location>
        <begin position="58"/>
        <end position="70"/>
    </location>
</feature>
<evidence type="ECO:0000313" key="4">
    <source>
        <dbReference type="WBParaSite" id="SSLN_0000076701-mRNA-1"/>
    </source>
</evidence>
<evidence type="ECO:0000313" key="3">
    <source>
        <dbReference type="Proteomes" id="UP000275846"/>
    </source>
</evidence>